<feature type="region of interest" description="Disordered" evidence="6">
    <location>
        <begin position="1"/>
        <end position="25"/>
    </location>
</feature>
<evidence type="ECO:0000256" key="2">
    <source>
        <dbReference type="ARBA" id="ARBA00022475"/>
    </source>
</evidence>
<feature type="transmembrane region" description="Helical" evidence="7">
    <location>
        <begin position="77"/>
        <end position="97"/>
    </location>
</feature>
<dbReference type="InterPro" id="IPR003807">
    <property type="entry name" value="DUF202"/>
</dbReference>
<feature type="transmembrane region" description="Helical" evidence="7">
    <location>
        <begin position="43"/>
        <end position="65"/>
    </location>
</feature>
<name>A0A2W1N888_PAEXE</name>
<reference evidence="9" key="1">
    <citation type="submission" date="2018-06" db="EMBL/GenBank/DDBJ databases">
        <title>Paenibacillus xerothermodurans sp. nov. an extremely dry heat resistant spore forming bacterium isolated from the soil of Cape Canaveral, Florida.</title>
        <authorList>
            <person name="Seuylemezian A."/>
            <person name="Kaur N."/>
            <person name="Patil P."/>
            <person name="Patil P."/>
            <person name="Mayilraj S."/>
            <person name="Vaishampayan P."/>
        </authorList>
    </citation>
    <scope>NUCLEOTIDE SEQUENCE [LARGE SCALE GENOMIC DNA]</scope>
    <source>
        <strain evidence="9">ATCC 27380</strain>
    </source>
</reference>
<dbReference type="OrthoDB" id="582337at2"/>
<evidence type="ECO:0000256" key="5">
    <source>
        <dbReference type="ARBA" id="ARBA00023136"/>
    </source>
</evidence>
<gene>
    <name evidence="9" type="ORF">CBW46_015365</name>
</gene>
<dbReference type="GO" id="GO:0005886">
    <property type="term" value="C:plasma membrane"/>
    <property type="evidence" value="ECO:0007669"/>
    <property type="project" value="UniProtKB-SubCell"/>
</dbReference>
<dbReference type="Proteomes" id="UP000214746">
    <property type="component" value="Unassembled WGS sequence"/>
</dbReference>
<organism evidence="9 10">
    <name type="scientific">Paenibacillus xerothermodurans</name>
    <dbReference type="NCBI Taxonomy" id="1977292"/>
    <lineage>
        <taxon>Bacteria</taxon>
        <taxon>Bacillati</taxon>
        <taxon>Bacillota</taxon>
        <taxon>Bacilli</taxon>
        <taxon>Bacillales</taxon>
        <taxon>Paenibacillaceae</taxon>
        <taxon>Paenibacillus</taxon>
    </lineage>
</organism>
<comment type="subcellular location">
    <subcellularLocation>
        <location evidence="1">Cell membrane</location>
        <topology evidence="1">Multi-pass membrane protein</topology>
    </subcellularLocation>
</comment>
<feature type="transmembrane region" description="Helical" evidence="7">
    <location>
        <begin position="117"/>
        <end position="139"/>
    </location>
</feature>
<keyword evidence="2" id="KW-1003">Cell membrane</keyword>
<dbReference type="AlphaFoldDB" id="A0A2W1N888"/>
<evidence type="ECO:0000259" key="8">
    <source>
        <dbReference type="Pfam" id="PF02656"/>
    </source>
</evidence>
<keyword evidence="5 7" id="KW-0472">Membrane</keyword>
<evidence type="ECO:0000256" key="4">
    <source>
        <dbReference type="ARBA" id="ARBA00022989"/>
    </source>
</evidence>
<proteinExistence type="predicted"/>
<accession>A0A2W1N888</accession>
<evidence type="ECO:0000256" key="6">
    <source>
        <dbReference type="SAM" id="MobiDB-lite"/>
    </source>
</evidence>
<sequence>MVKPDEQTRSTNGEDDPRGSRADNEKTIDSKYIQQHLANERTFLAWVRTSVTVVGLGFLAAGIVFRAQQYQQLAERLAAFVGISSVILGSGILLLAIQNYFAKRTGINEQTFKSPRYIIIVTFACLAIIDVSLIVLILLL</sequence>
<keyword evidence="4 7" id="KW-1133">Transmembrane helix</keyword>
<comment type="caution">
    <text evidence="9">The sequence shown here is derived from an EMBL/GenBank/DDBJ whole genome shotgun (WGS) entry which is preliminary data.</text>
</comment>
<feature type="compositionally biased region" description="Basic and acidic residues" evidence="6">
    <location>
        <begin position="15"/>
        <end position="25"/>
    </location>
</feature>
<dbReference type="InterPro" id="IPR052053">
    <property type="entry name" value="IM_YidH-like"/>
</dbReference>
<evidence type="ECO:0000313" key="9">
    <source>
        <dbReference type="EMBL" id="PZE20084.1"/>
    </source>
</evidence>
<dbReference type="EMBL" id="NHRJ02000010">
    <property type="protein sequence ID" value="PZE20084.1"/>
    <property type="molecule type" value="Genomic_DNA"/>
</dbReference>
<keyword evidence="10" id="KW-1185">Reference proteome</keyword>
<dbReference type="Pfam" id="PF02656">
    <property type="entry name" value="DUF202"/>
    <property type="match status" value="1"/>
</dbReference>
<evidence type="ECO:0000313" key="10">
    <source>
        <dbReference type="Proteomes" id="UP000214746"/>
    </source>
</evidence>
<evidence type="ECO:0000256" key="1">
    <source>
        <dbReference type="ARBA" id="ARBA00004651"/>
    </source>
</evidence>
<evidence type="ECO:0000256" key="7">
    <source>
        <dbReference type="SAM" id="Phobius"/>
    </source>
</evidence>
<dbReference type="PANTHER" id="PTHR34187">
    <property type="entry name" value="FGR18P"/>
    <property type="match status" value="1"/>
</dbReference>
<protein>
    <submittedName>
        <fullName evidence="9">DUF202 domain-containing protein</fullName>
    </submittedName>
</protein>
<keyword evidence="3 7" id="KW-0812">Transmembrane</keyword>
<feature type="domain" description="DUF202" evidence="8">
    <location>
        <begin position="35"/>
        <end position="103"/>
    </location>
</feature>
<dbReference type="PANTHER" id="PTHR34187:SF2">
    <property type="entry name" value="DUF202 DOMAIN-CONTAINING PROTEIN"/>
    <property type="match status" value="1"/>
</dbReference>
<evidence type="ECO:0000256" key="3">
    <source>
        <dbReference type="ARBA" id="ARBA00022692"/>
    </source>
</evidence>